<dbReference type="PANTHER" id="PTHR31987">
    <property type="entry name" value="GLUTAMINASE A-RELATED"/>
    <property type="match status" value="1"/>
</dbReference>
<feature type="domain" description="Glutaminase A N-terminal" evidence="4">
    <location>
        <begin position="252"/>
        <end position="475"/>
    </location>
</feature>
<dbReference type="Pfam" id="PF17168">
    <property type="entry name" value="DUF5127"/>
    <property type="match status" value="1"/>
</dbReference>
<protein>
    <submittedName>
        <fullName evidence="5">DUF4965 domain-containing protein</fullName>
    </submittedName>
</protein>
<dbReference type="InterPro" id="IPR052743">
    <property type="entry name" value="Glutaminase_GtaA"/>
</dbReference>
<dbReference type="SUPFAM" id="SSF49785">
    <property type="entry name" value="Galactose-binding domain-like"/>
    <property type="match status" value="1"/>
</dbReference>
<evidence type="ECO:0000313" key="6">
    <source>
        <dbReference type="Proteomes" id="UP000290848"/>
    </source>
</evidence>
<gene>
    <name evidence="5" type="ORF">EKH83_10130</name>
</gene>
<evidence type="ECO:0000256" key="1">
    <source>
        <dbReference type="SAM" id="SignalP"/>
    </source>
</evidence>
<dbReference type="InterPro" id="IPR033433">
    <property type="entry name" value="GtaA_N"/>
</dbReference>
<feature type="signal peptide" evidence="1">
    <location>
        <begin position="1"/>
        <end position="26"/>
    </location>
</feature>
<organism evidence="5 6">
    <name type="scientific">Arcticibacter tournemirensis</name>
    <dbReference type="NCBI Taxonomy" id="699437"/>
    <lineage>
        <taxon>Bacteria</taxon>
        <taxon>Pseudomonadati</taxon>
        <taxon>Bacteroidota</taxon>
        <taxon>Sphingobacteriia</taxon>
        <taxon>Sphingobacteriales</taxon>
        <taxon>Sphingobacteriaceae</taxon>
        <taxon>Arcticibacter</taxon>
    </lineage>
</organism>
<dbReference type="Pfam" id="PF16335">
    <property type="entry name" value="GtaA_6_Hairpin"/>
    <property type="match status" value="1"/>
</dbReference>
<dbReference type="Gene3D" id="2.60.120.260">
    <property type="entry name" value="Galactose-binding domain-like"/>
    <property type="match status" value="1"/>
</dbReference>
<dbReference type="RefSeq" id="WP_128769295.1">
    <property type="nucleotide sequence ID" value="NZ_RXOC01000005.1"/>
</dbReference>
<evidence type="ECO:0000259" key="4">
    <source>
        <dbReference type="Pfam" id="PF17168"/>
    </source>
</evidence>
<dbReference type="AlphaFoldDB" id="A0A4V1KIC6"/>
<dbReference type="InterPro" id="IPR008928">
    <property type="entry name" value="6-hairpin_glycosidase_sf"/>
</dbReference>
<dbReference type="InterPro" id="IPR032515">
    <property type="entry name" value="DUF4964"/>
</dbReference>
<sequence>MNQFKHTLLQVYSLLLLCCTVSVSLAQGQKAPAYPLITHDPYFSIWSFSDQLTASPTKHWTGTDHSLTGLIQVDGKAYRFLGQDEKYYQSIVAASDEENYSSRYTEINPGKGWNTLQFNDSDWKTGAGDFGDNKDAQTKWTSKDLWMRRTFSLTEANLSSLYLKIYHDDNVEVYLNGRKIYEKIGWNSKFEYVDIANAASKALKKGENVLAIHVANTAGGQWLDVGIVKEKLAANVSTIATAIQKSVNITATQTTYTFGCGKADLTVTFTSPLLMDDLNLLSRPVSYITYRVKSNDGAPHDVKVYMGASTDIAVNTQAQQVSVQQYNANNLSVLKAGTKSQSVLQKRGDDLRIDWGYMYVAAPSAQGVQQYVSTPEEAVSIFNSGKSAGTSVTSGAHLTLSTILPLGKVGNVAKEQYIMLGYDDIYSVQYFGQNLRPWWNQDENQTIDKQLALAAAEYKTVLGKCDAFDKKMYSDAIKAGGEKYADLCKIGYRQSIAAHKLVKSPQGDILFLSKENYSNGSINTVDVTYPSAPLFLIYNPDLLKGMLNGIFYYSESGKWKKPFAAHDLGTYPLANGQTYGEDMPVEESGNMIILTAAIAKAEGNAEYAKKHWQTLSVWADYLLKEGFDPANQLCTDDFAGHLARNTNLSVKAIVGIGCYAMLAEELGEKETAEKFRNSAKQMVAKWQQLADDGDHYTLVFEKKGTWSQKYNLVWDKLLGLNLFPKEVYAKEVKYYLTKQNAFGLPLDSRKSYTKSDWVIWTSVLADNQKDFEAIMSPMYKFATQTPSRVPISDWHETTNGKMVGFQARSVVGGYFIKMLEATLADKKN</sequence>
<comment type="caution">
    <text evidence="5">The sequence shown here is derived from an EMBL/GenBank/DDBJ whole genome shotgun (WGS) entry which is preliminary data.</text>
</comment>
<dbReference type="Pfam" id="PF16334">
    <property type="entry name" value="DUF4964"/>
    <property type="match status" value="1"/>
</dbReference>
<name>A0A4V1KIC6_9SPHI</name>
<dbReference type="GO" id="GO:0005975">
    <property type="term" value="P:carbohydrate metabolic process"/>
    <property type="evidence" value="ECO:0007669"/>
    <property type="project" value="InterPro"/>
</dbReference>
<proteinExistence type="predicted"/>
<dbReference type="InterPro" id="IPR008979">
    <property type="entry name" value="Galactose-bd-like_sf"/>
</dbReference>
<evidence type="ECO:0000313" key="5">
    <source>
        <dbReference type="EMBL" id="RXF70222.1"/>
    </source>
</evidence>
<evidence type="ECO:0000259" key="3">
    <source>
        <dbReference type="Pfam" id="PF16335"/>
    </source>
</evidence>
<reference evidence="5 6" key="1">
    <citation type="submission" date="2018-12" db="EMBL/GenBank/DDBJ databases">
        <title>The Draft Genome Sequence of the Soil Bacterium Pedobacter tournemirensis R1.</title>
        <authorList>
            <person name="He J."/>
        </authorList>
    </citation>
    <scope>NUCLEOTIDE SEQUENCE [LARGE SCALE GENOMIC DNA]</scope>
    <source>
        <strain evidence="5 6">R1</strain>
    </source>
</reference>
<feature type="domain" description="Glutaminase A central" evidence="3">
    <location>
        <begin position="481"/>
        <end position="817"/>
    </location>
</feature>
<feature type="domain" description="DUF4964" evidence="2">
    <location>
        <begin position="28"/>
        <end position="92"/>
    </location>
</feature>
<keyword evidence="1" id="KW-0732">Signal</keyword>
<dbReference type="InterPro" id="IPR032514">
    <property type="entry name" value="GtaA_central"/>
</dbReference>
<accession>A0A4V1KIC6</accession>
<dbReference type="Proteomes" id="UP000290848">
    <property type="component" value="Unassembled WGS sequence"/>
</dbReference>
<evidence type="ECO:0000259" key="2">
    <source>
        <dbReference type="Pfam" id="PF16334"/>
    </source>
</evidence>
<dbReference type="SUPFAM" id="SSF48208">
    <property type="entry name" value="Six-hairpin glycosidases"/>
    <property type="match status" value="1"/>
</dbReference>
<dbReference type="InterPro" id="IPR012341">
    <property type="entry name" value="6hp_glycosidase-like_sf"/>
</dbReference>
<dbReference type="Gene3D" id="1.50.10.10">
    <property type="match status" value="1"/>
</dbReference>
<dbReference type="EMBL" id="RXOC01000005">
    <property type="protein sequence ID" value="RXF70222.1"/>
    <property type="molecule type" value="Genomic_DNA"/>
</dbReference>
<dbReference type="PANTHER" id="PTHR31987:SF1">
    <property type="entry name" value="GLUTAMINASE A"/>
    <property type="match status" value="1"/>
</dbReference>
<feature type="chain" id="PRO_5020715275" evidence="1">
    <location>
        <begin position="27"/>
        <end position="828"/>
    </location>
</feature>